<gene>
    <name evidence="1" type="ordered locus">W5S_0161</name>
</gene>
<dbReference type="EMBL" id="CP003415">
    <property type="protein sequence ID" value="AFI88300.1"/>
    <property type="molecule type" value="Genomic_DNA"/>
</dbReference>
<dbReference type="KEGG" id="pec:W5S_0161"/>
<proteinExistence type="predicted"/>
<dbReference type="Proteomes" id="UP000008044">
    <property type="component" value="Chromosome"/>
</dbReference>
<organism evidence="1 2">
    <name type="scientific">Pectobacterium parmentieri</name>
    <dbReference type="NCBI Taxonomy" id="1905730"/>
    <lineage>
        <taxon>Bacteria</taxon>
        <taxon>Pseudomonadati</taxon>
        <taxon>Pseudomonadota</taxon>
        <taxon>Gammaproteobacteria</taxon>
        <taxon>Enterobacterales</taxon>
        <taxon>Pectobacteriaceae</taxon>
        <taxon>Pectobacterium</taxon>
    </lineage>
</organism>
<name>A0A0H3I3C4_PECPM</name>
<evidence type="ECO:0000313" key="2">
    <source>
        <dbReference type="Proteomes" id="UP000008044"/>
    </source>
</evidence>
<evidence type="ECO:0000313" key="1">
    <source>
        <dbReference type="EMBL" id="AFI88300.1"/>
    </source>
</evidence>
<dbReference type="HOGENOM" id="CLU_2220639_0_0_6"/>
<sequence>MPASAECRRAAGDKIGVPASVVTLPLLNQQFPAVVYPVSTGNQLTVAIMTHLGDLVAVPQVADIVLCLLTVFAGTSPERVVTVEPAFAYRSINNPELVTAVPAIGK</sequence>
<accession>A0A0H3I3C4</accession>
<dbReference type="AlphaFoldDB" id="A0A0H3I3C4"/>
<reference evidence="1 2" key="1">
    <citation type="journal article" date="2012" name="J. Bacteriol.">
        <title>Genome sequence of Pectobacterium sp. strain SCC3193.</title>
        <authorList>
            <person name="Koskinen J.P."/>
            <person name="Laine P."/>
            <person name="Niemi O."/>
            <person name="Nykyri J."/>
            <person name="Harjunpaa H."/>
            <person name="Auvinen P."/>
            <person name="Paulin L."/>
            <person name="Pirhonen M."/>
            <person name="Palva T."/>
            <person name="Holm L."/>
        </authorList>
    </citation>
    <scope>NUCLEOTIDE SEQUENCE [LARGE SCALE GENOMIC DNA]</scope>
    <source>
        <strain evidence="1 2">SCC3193</strain>
    </source>
</reference>
<protein>
    <submittedName>
        <fullName evidence="1">Uncharacterized protein</fullName>
    </submittedName>
</protein>